<name>T0KR15_9BACT</name>
<keyword evidence="2" id="KW-1185">Reference proteome</keyword>
<dbReference type="SUPFAM" id="SSF46626">
    <property type="entry name" value="Cytochrome c"/>
    <property type="match status" value="1"/>
</dbReference>
<comment type="caution">
    <text evidence="1">The sequence shown here is derived from an EMBL/GenBank/DDBJ whole genome shotgun (WGS) entry which is preliminary data.</text>
</comment>
<evidence type="ECO:0000313" key="1">
    <source>
        <dbReference type="EMBL" id="EQB39499.1"/>
    </source>
</evidence>
<dbReference type="GO" id="GO:0020037">
    <property type="term" value="F:heme binding"/>
    <property type="evidence" value="ECO:0007669"/>
    <property type="project" value="InterPro"/>
</dbReference>
<dbReference type="Proteomes" id="UP000015520">
    <property type="component" value="Unassembled WGS sequence"/>
</dbReference>
<dbReference type="eggNOG" id="COG2010">
    <property type="taxonomic scope" value="Bacteria"/>
</dbReference>
<dbReference type="InterPro" id="IPR036909">
    <property type="entry name" value="Cyt_c-like_dom_sf"/>
</dbReference>
<reference evidence="1 2" key="1">
    <citation type="submission" date="2013-07" db="EMBL/GenBank/DDBJ databases">
        <title>Sulfurimonas hongkongensis AST-10 Genome Sequencing.</title>
        <authorList>
            <person name="Cai L."/>
            <person name="Zhang T."/>
        </authorList>
    </citation>
    <scope>NUCLEOTIDE SEQUENCE [LARGE SCALE GENOMIC DNA]</scope>
    <source>
        <strain evidence="1 2">AST-10</strain>
    </source>
</reference>
<dbReference type="EMBL" id="AUPZ01000007">
    <property type="protein sequence ID" value="EQB39499.1"/>
    <property type="molecule type" value="Genomic_DNA"/>
</dbReference>
<accession>T0KR15</accession>
<dbReference type="AlphaFoldDB" id="T0KR15"/>
<organism evidence="1 2">
    <name type="scientific">Sulfurimonas hongkongensis</name>
    <dbReference type="NCBI Taxonomy" id="1172190"/>
    <lineage>
        <taxon>Bacteria</taxon>
        <taxon>Pseudomonadati</taxon>
        <taxon>Campylobacterota</taxon>
        <taxon>Epsilonproteobacteria</taxon>
        <taxon>Campylobacterales</taxon>
        <taxon>Sulfurimonadaceae</taxon>
        <taxon>Sulfurimonas</taxon>
    </lineage>
</organism>
<dbReference type="PATRIC" id="fig|1172190.3.peg.1124"/>
<protein>
    <recommendedName>
        <fullName evidence="3">Sulfite:cytochrome C oxidoreductase subunit B</fullName>
    </recommendedName>
</protein>
<dbReference type="STRING" id="1172190.M947_05755"/>
<sequence>MKKTIIILLLLASTLLGEYEKDVKIPSVTFTMAQDEDFKAIQRNCQWCHSHGYILNQGKQSREFWRKSVIKMREVYKAPITQKDEKIIIDYLFRHYGDNTEE</sequence>
<proteinExistence type="predicted"/>
<evidence type="ECO:0000313" key="2">
    <source>
        <dbReference type="Proteomes" id="UP000015520"/>
    </source>
</evidence>
<dbReference type="Gene3D" id="1.10.760.10">
    <property type="entry name" value="Cytochrome c-like domain"/>
    <property type="match status" value="1"/>
</dbReference>
<dbReference type="GO" id="GO:0009055">
    <property type="term" value="F:electron transfer activity"/>
    <property type="evidence" value="ECO:0007669"/>
    <property type="project" value="InterPro"/>
</dbReference>
<dbReference type="RefSeq" id="WP_021287419.1">
    <property type="nucleotide sequence ID" value="NZ_AUPZ01000007.1"/>
</dbReference>
<gene>
    <name evidence="1" type="ORF">M947_05755</name>
</gene>
<dbReference type="OrthoDB" id="9789237at2"/>
<evidence type="ECO:0008006" key="3">
    <source>
        <dbReference type="Google" id="ProtNLM"/>
    </source>
</evidence>